<protein>
    <submittedName>
        <fullName evidence="1">Uncharacterized protein</fullName>
    </submittedName>
</protein>
<dbReference type="AlphaFoldDB" id="A0A7Y9TSS5"/>
<name>A0A7Y9TSS5_9BACT</name>
<dbReference type="EMBL" id="JACCCW010000001">
    <property type="protein sequence ID" value="NYF79288.1"/>
    <property type="molecule type" value="Genomic_DNA"/>
</dbReference>
<organism evidence="1 2">
    <name type="scientific">Granulicella arctica</name>
    <dbReference type="NCBI Taxonomy" id="940613"/>
    <lineage>
        <taxon>Bacteria</taxon>
        <taxon>Pseudomonadati</taxon>
        <taxon>Acidobacteriota</taxon>
        <taxon>Terriglobia</taxon>
        <taxon>Terriglobales</taxon>
        <taxon>Acidobacteriaceae</taxon>
        <taxon>Granulicella</taxon>
    </lineage>
</organism>
<dbReference type="Proteomes" id="UP000589520">
    <property type="component" value="Unassembled WGS sequence"/>
</dbReference>
<accession>A0A7Y9TSS5</accession>
<gene>
    <name evidence="1" type="ORF">HDF17_001575</name>
</gene>
<sequence>MAIPQRTATEGTFFITTISYNRRRLFQLPRRGTLPRNDSNCIHQRHVPRMWCLLTNFTPKTTHLSKRNYKNVTTKP</sequence>
<evidence type="ECO:0000313" key="1">
    <source>
        <dbReference type="EMBL" id="NYF79288.1"/>
    </source>
</evidence>
<comment type="caution">
    <text evidence="1">The sequence shown here is derived from an EMBL/GenBank/DDBJ whole genome shotgun (WGS) entry which is preliminary data.</text>
</comment>
<evidence type="ECO:0000313" key="2">
    <source>
        <dbReference type="Proteomes" id="UP000589520"/>
    </source>
</evidence>
<keyword evidence="2" id="KW-1185">Reference proteome</keyword>
<proteinExistence type="predicted"/>
<reference evidence="1 2" key="1">
    <citation type="submission" date="2020-07" db="EMBL/GenBank/DDBJ databases">
        <title>Genomic Encyclopedia of Type Strains, Phase IV (KMG-V): Genome sequencing to study the core and pangenomes of soil and plant-associated prokaryotes.</title>
        <authorList>
            <person name="Whitman W."/>
        </authorList>
    </citation>
    <scope>NUCLEOTIDE SEQUENCE [LARGE SCALE GENOMIC DNA]</scope>
    <source>
        <strain evidence="1 2">X4EP2</strain>
    </source>
</reference>